<dbReference type="EMBL" id="BARW01040190">
    <property type="protein sequence ID" value="GAJ16717.1"/>
    <property type="molecule type" value="Genomic_DNA"/>
</dbReference>
<dbReference type="AlphaFoldDB" id="X1VFF9"/>
<protein>
    <submittedName>
        <fullName evidence="2">Uncharacterized protein</fullName>
    </submittedName>
</protein>
<reference evidence="2" key="1">
    <citation type="journal article" date="2014" name="Front. Microbiol.">
        <title>High frequency of phylogenetically diverse reductive dehalogenase-homologous genes in deep subseafloor sedimentary metagenomes.</title>
        <authorList>
            <person name="Kawai M."/>
            <person name="Futagami T."/>
            <person name="Toyoda A."/>
            <person name="Takaki Y."/>
            <person name="Nishi S."/>
            <person name="Hori S."/>
            <person name="Arai W."/>
            <person name="Tsubouchi T."/>
            <person name="Morono Y."/>
            <person name="Uchiyama I."/>
            <person name="Ito T."/>
            <person name="Fujiyama A."/>
            <person name="Inagaki F."/>
            <person name="Takami H."/>
        </authorList>
    </citation>
    <scope>NUCLEOTIDE SEQUENCE</scope>
    <source>
        <strain evidence="2">Expedition CK06-06</strain>
    </source>
</reference>
<feature type="transmembrane region" description="Helical" evidence="1">
    <location>
        <begin position="12"/>
        <end position="30"/>
    </location>
</feature>
<feature type="transmembrane region" description="Helical" evidence="1">
    <location>
        <begin position="42"/>
        <end position="62"/>
    </location>
</feature>
<sequence length="106" mass="11866">MENEVIKTNLLAIAVSGFLTMLAGIILYFFRGSIAANIRYLLQIPPLGVAAYIFAFNFFRYYNGTLPDRFAITAKEIIYSTLISAGIFFIFTVMFVLIIGYIDSLG</sequence>
<comment type="caution">
    <text evidence="2">The sequence shown here is derived from an EMBL/GenBank/DDBJ whole genome shotgun (WGS) entry which is preliminary data.</text>
</comment>
<evidence type="ECO:0000313" key="2">
    <source>
        <dbReference type="EMBL" id="GAJ16717.1"/>
    </source>
</evidence>
<feature type="transmembrane region" description="Helical" evidence="1">
    <location>
        <begin position="77"/>
        <end position="102"/>
    </location>
</feature>
<accession>X1VFF9</accession>
<keyword evidence="1" id="KW-0472">Membrane</keyword>
<gene>
    <name evidence="2" type="ORF">S12H4_60868</name>
</gene>
<name>X1VFF9_9ZZZZ</name>
<proteinExistence type="predicted"/>
<evidence type="ECO:0000256" key="1">
    <source>
        <dbReference type="SAM" id="Phobius"/>
    </source>
</evidence>
<keyword evidence="1" id="KW-0812">Transmembrane</keyword>
<keyword evidence="1" id="KW-1133">Transmembrane helix</keyword>
<organism evidence="2">
    <name type="scientific">marine sediment metagenome</name>
    <dbReference type="NCBI Taxonomy" id="412755"/>
    <lineage>
        <taxon>unclassified sequences</taxon>
        <taxon>metagenomes</taxon>
        <taxon>ecological metagenomes</taxon>
    </lineage>
</organism>